<dbReference type="HAMAP" id="MF_00402">
    <property type="entry name" value="Ribosomal_bL19"/>
    <property type="match status" value="1"/>
</dbReference>
<proteinExistence type="inferred from homology"/>
<dbReference type="PIRSF" id="PIRSF002191">
    <property type="entry name" value="Ribosomal_L19"/>
    <property type="match status" value="1"/>
</dbReference>
<name>A0A0F9FSD2_9ZZZZ</name>
<dbReference type="NCBIfam" id="TIGR01024">
    <property type="entry name" value="rplS_bact"/>
    <property type="match status" value="1"/>
</dbReference>
<feature type="compositionally biased region" description="Basic residues" evidence="4">
    <location>
        <begin position="117"/>
        <end position="130"/>
    </location>
</feature>
<dbReference type="Gene3D" id="2.30.30.790">
    <property type="match status" value="1"/>
</dbReference>
<evidence type="ECO:0000256" key="4">
    <source>
        <dbReference type="SAM" id="MobiDB-lite"/>
    </source>
</evidence>
<keyword evidence="2" id="KW-0689">Ribosomal protein</keyword>
<comment type="caution">
    <text evidence="5">The sequence shown here is derived from an EMBL/GenBank/DDBJ whole genome shotgun (WGS) entry which is preliminary data.</text>
</comment>
<dbReference type="GO" id="GO:0003735">
    <property type="term" value="F:structural constituent of ribosome"/>
    <property type="evidence" value="ECO:0007669"/>
    <property type="project" value="InterPro"/>
</dbReference>
<dbReference type="Pfam" id="PF01245">
    <property type="entry name" value="Ribosomal_L19"/>
    <property type="match status" value="1"/>
</dbReference>
<dbReference type="PRINTS" id="PR00061">
    <property type="entry name" value="RIBOSOMALL19"/>
</dbReference>
<accession>A0A0F9FSD2</accession>
<evidence type="ECO:0008006" key="6">
    <source>
        <dbReference type="Google" id="ProtNLM"/>
    </source>
</evidence>
<evidence type="ECO:0000256" key="3">
    <source>
        <dbReference type="ARBA" id="ARBA00023274"/>
    </source>
</evidence>
<sequence>MNMVELIEKENMKKKIPTFQVGDVVDVHIKIVEGDKERIQIFNGIVIAKKGSSIRETFTVRRIVQGEGVERVFPIHSPNVKDVKVKKSYKIRRAKLYYLRDKSGKAARLKEKFTGKKKDKKTTGKKKKAT</sequence>
<evidence type="ECO:0000256" key="2">
    <source>
        <dbReference type="ARBA" id="ARBA00022980"/>
    </source>
</evidence>
<dbReference type="InterPro" id="IPR038657">
    <property type="entry name" value="Ribosomal_bL19_sf"/>
</dbReference>
<evidence type="ECO:0000313" key="5">
    <source>
        <dbReference type="EMBL" id="KKL60265.1"/>
    </source>
</evidence>
<evidence type="ECO:0000256" key="1">
    <source>
        <dbReference type="ARBA" id="ARBA00005781"/>
    </source>
</evidence>
<dbReference type="PANTHER" id="PTHR15680:SF9">
    <property type="entry name" value="LARGE RIBOSOMAL SUBUNIT PROTEIN BL19M"/>
    <property type="match status" value="1"/>
</dbReference>
<dbReference type="FunFam" id="2.30.30.790:FF:000001">
    <property type="entry name" value="50S ribosomal protein L19"/>
    <property type="match status" value="1"/>
</dbReference>
<dbReference type="AlphaFoldDB" id="A0A0F9FSD2"/>
<keyword evidence="3" id="KW-0687">Ribonucleoprotein</keyword>
<dbReference type="SUPFAM" id="SSF50104">
    <property type="entry name" value="Translation proteins SH3-like domain"/>
    <property type="match status" value="1"/>
</dbReference>
<dbReference type="GO" id="GO:0022625">
    <property type="term" value="C:cytosolic large ribosomal subunit"/>
    <property type="evidence" value="ECO:0007669"/>
    <property type="project" value="TreeGrafter"/>
</dbReference>
<dbReference type="InterPro" id="IPR008991">
    <property type="entry name" value="Translation_prot_SH3-like_sf"/>
</dbReference>
<dbReference type="PROSITE" id="PS01015">
    <property type="entry name" value="RIBOSOMAL_L19"/>
    <property type="match status" value="1"/>
</dbReference>
<dbReference type="EMBL" id="LAZR01029212">
    <property type="protein sequence ID" value="KKL60265.1"/>
    <property type="molecule type" value="Genomic_DNA"/>
</dbReference>
<dbReference type="GO" id="GO:0006412">
    <property type="term" value="P:translation"/>
    <property type="evidence" value="ECO:0007669"/>
    <property type="project" value="InterPro"/>
</dbReference>
<comment type="similarity">
    <text evidence="1">Belongs to the bacterial ribosomal protein bL19 family.</text>
</comment>
<dbReference type="InterPro" id="IPR001857">
    <property type="entry name" value="Ribosomal_bL19"/>
</dbReference>
<organism evidence="5">
    <name type="scientific">marine sediment metagenome</name>
    <dbReference type="NCBI Taxonomy" id="412755"/>
    <lineage>
        <taxon>unclassified sequences</taxon>
        <taxon>metagenomes</taxon>
        <taxon>ecological metagenomes</taxon>
    </lineage>
</organism>
<dbReference type="InterPro" id="IPR018257">
    <property type="entry name" value="Ribosomal_bL19_CS"/>
</dbReference>
<feature type="region of interest" description="Disordered" evidence="4">
    <location>
        <begin position="109"/>
        <end position="130"/>
    </location>
</feature>
<protein>
    <recommendedName>
        <fullName evidence="6">50S ribosomal protein L19</fullName>
    </recommendedName>
</protein>
<gene>
    <name evidence="5" type="ORF">LCGC14_2207060</name>
</gene>
<dbReference type="PANTHER" id="PTHR15680">
    <property type="entry name" value="RIBOSOMAL PROTEIN L19"/>
    <property type="match status" value="1"/>
</dbReference>
<reference evidence="5" key="1">
    <citation type="journal article" date="2015" name="Nature">
        <title>Complex archaea that bridge the gap between prokaryotes and eukaryotes.</title>
        <authorList>
            <person name="Spang A."/>
            <person name="Saw J.H."/>
            <person name="Jorgensen S.L."/>
            <person name="Zaremba-Niedzwiedzka K."/>
            <person name="Martijn J."/>
            <person name="Lind A.E."/>
            <person name="van Eijk R."/>
            <person name="Schleper C."/>
            <person name="Guy L."/>
            <person name="Ettema T.J."/>
        </authorList>
    </citation>
    <scope>NUCLEOTIDE SEQUENCE</scope>
</reference>